<name>A0AAD5UYD5_9APHY</name>
<proteinExistence type="predicted"/>
<gene>
    <name evidence="2" type="ORF">NLI96_g7887</name>
</gene>
<evidence type="ECO:0000313" key="2">
    <source>
        <dbReference type="EMBL" id="KAJ3481110.1"/>
    </source>
</evidence>
<keyword evidence="1" id="KW-1133">Transmembrane helix</keyword>
<feature type="transmembrane region" description="Helical" evidence="1">
    <location>
        <begin position="6"/>
        <end position="24"/>
    </location>
</feature>
<evidence type="ECO:0000256" key="1">
    <source>
        <dbReference type="SAM" id="Phobius"/>
    </source>
</evidence>
<keyword evidence="1" id="KW-0472">Membrane</keyword>
<evidence type="ECO:0000313" key="3">
    <source>
        <dbReference type="Proteomes" id="UP001212997"/>
    </source>
</evidence>
<feature type="transmembrane region" description="Helical" evidence="1">
    <location>
        <begin position="36"/>
        <end position="54"/>
    </location>
</feature>
<dbReference type="EMBL" id="JANAWD010000339">
    <property type="protein sequence ID" value="KAJ3481110.1"/>
    <property type="molecule type" value="Genomic_DNA"/>
</dbReference>
<comment type="caution">
    <text evidence="2">The sequence shown here is derived from an EMBL/GenBank/DDBJ whole genome shotgun (WGS) entry which is preliminary data.</text>
</comment>
<dbReference type="AlphaFoldDB" id="A0AAD5UYD5"/>
<keyword evidence="3" id="KW-1185">Reference proteome</keyword>
<keyword evidence="1" id="KW-0812">Transmembrane</keyword>
<sequence>MVSALSAVLILIAFAIDIALWARVKNRAGILTGTKLTTTTAPGSSLPLLVIMVISSNDLWLILAFWMTFVSLVLSIVASGLIFVGYSKGGDGDSSYAMSSGSWFSKFRK</sequence>
<feature type="transmembrane region" description="Helical" evidence="1">
    <location>
        <begin position="60"/>
        <end position="86"/>
    </location>
</feature>
<protein>
    <submittedName>
        <fullName evidence="2">Uncharacterized protein</fullName>
    </submittedName>
</protein>
<accession>A0AAD5UYD5</accession>
<dbReference type="Proteomes" id="UP001212997">
    <property type="component" value="Unassembled WGS sequence"/>
</dbReference>
<organism evidence="2 3">
    <name type="scientific">Meripilus lineatus</name>
    <dbReference type="NCBI Taxonomy" id="2056292"/>
    <lineage>
        <taxon>Eukaryota</taxon>
        <taxon>Fungi</taxon>
        <taxon>Dikarya</taxon>
        <taxon>Basidiomycota</taxon>
        <taxon>Agaricomycotina</taxon>
        <taxon>Agaricomycetes</taxon>
        <taxon>Polyporales</taxon>
        <taxon>Meripilaceae</taxon>
        <taxon>Meripilus</taxon>
    </lineage>
</organism>
<reference evidence="2" key="1">
    <citation type="submission" date="2022-07" db="EMBL/GenBank/DDBJ databases">
        <title>Genome Sequence of Physisporinus lineatus.</title>
        <authorList>
            <person name="Buettner E."/>
        </authorList>
    </citation>
    <scope>NUCLEOTIDE SEQUENCE</scope>
    <source>
        <strain evidence="2">VT162</strain>
    </source>
</reference>